<accession>A0A1U7WU08</accession>
<dbReference type="RefSeq" id="XP_009783402.1">
    <property type="nucleotide sequence ID" value="XM_009785100.1"/>
</dbReference>
<evidence type="ECO:0000256" key="1">
    <source>
        <dbReference type="PROSITE-ProRule" id="PRU00047"/>
    </source>
</evidence>
<reference evidence="4" key="1">
    <citation type="journal article" date="2013" name="Genome Biol.">
        <title>Reference genomes and transcriptomes of Nicotiana sylvestris and Nicotiana tomentosiformis.</title>
        <authorList>
            <person name="Sierro N."/>
            <person name="Battey J.N."/>
            <person name="Ouadi S."/>
            <person name="Bovet L."/>
            <person name="Goepfert S."/>
            <person name="Bakaher N."/>
            <person name="Peitsch M.C."/>
            <person name="Ivanov N.V."/>
        </authorList>
    </citation>
    <scope>NUCLEOTIDE SEQUENCE [LARGE SCALE GENOMIC DNA]</scope>
</reference>
<protein>
    <submittedName>
        <fullName evidence="5">Uncharacterized protein LOC104232007</fullName>
    </submittedName>
</protein>
<dbReference type="Gene3D" id="4.10.60.10">
    <property type="entry name" value="Zinc finger, CCHC-type"/>
    <property type="match status" value="1"/>
</dbReference>
<evidence type="ECO:0000313" key="5">
    <source>
        <dbReference type="RefSeq" id="XP_009783402.1"/>
    </source>
</evidence>
<reference evidence="5" key="2">
    <citation type="submission" date="2025-08" db="UniProtKB">
        <authorList>
            <consortium name="RefSeq"/>
        </authorList>
    </citation>
    <scope>IDENTIFICATION</scope>
    <source>
        <tissue evidence="5">Leaf</tissue>
    </source>
</reference>
<feature type="region of interest" description="Disordered" evidence="2">
    <location>
        <begin position="90"/>
        <end position="123"/>
    </location>
</feature>
<keyword evidence="1" id="KW-0863">Zinc-finger</keyword>
<feature type="compositionally biased region" description="Low complexity" evidence="2">
    <location>
        <begin position="32"/>
        <end position="49"/>
    </location>
</feature>
<dbReference type="GO" id="GO:0008270">
    <property type="term" value="F:zinc ion binding"/>
    <property type="evidence" value="ECO:0007669"/>
    <property type="project" value="UniProtKB-KW"/>
</dbReference>
<keyword evidence="1" id="KW-0862">Zinc</keyword>
<evidence type="ECO:0000313" key="4">
    <source>
        <dbReference type="Proteomes" id="UP000189701"/>
    </source>
</evidence>
<evidence type="ECO:0000256" key="2">
    <source>
        <dbReference type="SAM" id="MobiDB-lite"/>
    </source>
</evidence>
<dbReference type="PROSITE" id="PS50158">
    <property type="entry name" value="ZF_CCHC"/>
    <property type="match status" value="1"/>
</dbReference>
<keyword evidence="4" id="KW-1185">Reference proteome</keyword>
<dbReference type="InterPro" id="IPR036875">
    <property type="entry name" value="Znf_CCHC_sf"/>
</dbReference>
<gene>
    <name evidence="5" type="primary">LOC104232007</name>
</gene>
<keyword evidence="1" id="KW-0479">Metal-binding</keyword>
<name>A0A1U7WU08_NICSY</name>
<proteinExistence type="predicted"/>
<dbReference type="Proteomes" id="UP000189701">
    <property type="component" value="Unplaced"/>
</dbReference>
<dbReference type="SUPFAM" id="SSF57756">
    <property type="entry name" value="Retrovirus zinc finger-like domains"/>
    <property type="match status" value="1"/>
</dbReference>
<feature type="compositionally biased region" description="Polar residues" evidence="2">
    <location>
        <begin position="21"/>
        <end position="31"/>
    </location>
</feature>
<dbReference type="AlphaFoldDB" id="A0A1U7WU08"/>
<organism evidence="4 5">
    <name type="scientific">Nicotiana sylvestris</name>
    <name type="common">Wood tobacco</name>
    <name type="synonym">South American tobacco</name>
    <dbReference type="NCBI Taxonomy" id="4096"/>
    <lineage>
        <taxon>Eukaryota</taxon>
        <taxon>Viridiplantae</taxon>
        <taxon>Streptophyta</taxon>
        <taxon>Embryophyta</taxon>
        <taxon>Tracheophyta</taxon>
        <taxon>Spermatophyta</taxon>
        <taxon>Magnoliopsida</taxon>
        <taxon>eudicotyledons</taxon>
        <taxon>Gunneridae</taxon>
        <taxon>Pentapetalae</taxon>
        <taxon>asterids</taxon>
        <taxon>lamiids</taxon>
        <taxon>Solanales</taxon>
        <taxon>Solanaceae</taxon>
        <taxon>Nicotianoideae</taxon>
        <taxon>Nicotianeae</taxon>
        <taxon>Nicotiana</taxon>
    </lineage>
</organism>
<sequence>MGRPYQPPQMSRTVHRGASGSHGSYSSCPVQGSSIPASSSYSGSRGSIHSPPPLTDRSCYECGEFGHVRRYCPRFLGGPVQQRGQVMTFTPATSPPAQLARGGAQEARGCSRGGGQLGGSQAQ</sequence>
<dbReference type="OrthoDB" id="1242851at2759"/>
<evidence type="ECO:0000259" key="3">
    <source>
        <dbReference type="PROSITE" id="PS50158"/>
    </source>
</evidence>
<feature type="compositionally biased region" description="Gly residues" evidence="2">
    <location>
        <begin position="111"/>
        <end position="123"/>
    </location>
</feature>
<feature type="region of interest" description="Disordered" evidence="2">
    <location>
        <begin position="1"/>
        <end position="53"/>
    </location>
</feature>
<feature type="domain" description="CCHC-type" evidence="3">
    <location>
        <begin position="59"/>
        <end position="74"/>
    </location>
</feature>
<dbReference type="GO" id="GO:0003676">
    <property type="term" value="F:nucleic acid binding"/>
    <property type="evidence" value="ECO:0007669"/>
    <property type="project" value="InterPro"/>
</dbReference>
<dbReference type="InterPro" id="IPR001878">
    <property type="entry name" value="Znf_CCHC"/>
</dbReference>